<dbReference type="InterPro" id="IPR052942">
    <property type="entry name" value="LPS_cholinephosphotransferase"/>
</dbReference>
<keyword evidence="2" id="KW-1185">Reference proteome</keyword>
<comment type="caution">
    <text evidence="1">The sequence shown here is derived from an EMBL/GenBank/DDBJ whole genome shotgun (WGS) entry which is preliminary data.</text>
</comment>
<accession>A0A927FE22</accession>
<sequence length="502" mass="55789">MRALGKGPLTMLLCTLAEHNDVEVDRARHWLACYQSVAQKQMASSLRQLSSQQVLRLAVEALTHRQPLTGDQLKKTKPKGSPLAWQDAVELLLDHKDWSSLVALLAHLGRQPAETAIWLQISRCLSRRHRLYVDETGLPQADVDYRALARLYGLCADAAQNAKVEKVQRALNHLAASAQEIAGEHVNAISRLNRLDPHAKSVAVQLDIARNHCKAGDAIQSIASLDMALRLQVSTKNVEGQVSTGMLEAGRSEFTVPEKSFDLKKASRALSDLSRMAQEKGTPVFLVSGTLLGYVREGQLLSHDKDIDVGIVGWENQYALCMALQESGLFTVSAQFLKGPETFYIPIKHNATGMWIDVFVYHPKDGKWITGVDFFFGYRQTFAFTPFELQDIEFLDVTMKAPINPEINLTENYGNWRVPDVAYLSHLESPSTMDKGGLSYMLTARLQALSACIKNKPAKLRKILTLMREHQGVDGAMSLELIDLLNQSVSPKDAHSEEPCHA</sequence>
<evidence type="ECO:0000313" key="1">
    <source>
        <dbReference type="EMBL" id="MBD8048971.1"/>
    </source>
</evidence>
<dbReference type="PANTHER" id="PTHR43404">
    <property type="entry name" value="LIPOPOLYSACCHARIDE CHOLINEPHOSPHOTRANSFERASE LICD"/>
    <property type="match status" value="1"/>
</dbReference>
<protein>
    <recommendedName>
        <fullName evidence="3">LicD family protein</fullName>
    </recommendedName>
</protein>
<dbReference type="Proteomes" id="UP000647424">
    <property type="component" value="Unassembled WGS sequence"/>
</dbReference>
<dbReference type="EMBL" id="JACYFT010000001">
    <property type="protein sequence ID" value="MBD8048971.1"/>
    <property type="molecule type" value="Genomic_DNA"/>
</dbReference>
<gene>
    <name evidence="1" type="ORF">IC609_00325</name>
</gene>
<organism evidence="1 2">
    <name type="scientific">Limnohabitans radicicola</name>
    <dbReference type="NCBI Taxonomy" id="2771427"/>
    <lineage>
        <taxon>Bacteria</taxon>
        <taxon>Pseudomonadati</taxon>
        <taxon>Pseudomonadota</taxon>
        <taxon>Betaproteobacteria</taxon>
        <taxon>Burkholderiales</taxon>
        <taxon>Comamonadaceae</taxon>
        <taxon>Limnohabitans</taxon>
    </lineage>
</organism>
<name>A0A927FE22_9BURK</name>
<reference evidence="1" key="1">
    <citation type="submission" date="2020-09" db="EMBL/GenBank/DDBJ databases">
        <title>Genome seq and assembly of Limnohabitants sp.</title>
        <authorList>
            <person name="Chhetri G."/>
        </authorList>
    </citation>
    <scope>NUCLEOTIDE SEQUENCE</scope>
    <source>
        <strain evidence="1">JUR4</strain>
    </source>
</reference>
<evidence type="ECO:0008006" key="3">
    <source>
        <dbReference type="Google" id="ProtNLM"/>
    </source>
</evidence>
<dbReference type="PANTHER" id="PTHR43404:SF1">
    <property type="entry name" value="MNN4P"/>
    <property type="match status" value="1"/>
</dbReference>
<proteinExistence type="predicted"/>
<dbReference type="AlphaFoldDB" id="A0A927FE22"/>
<evidence type="ECO:0000313" key="2">
    <source>
        <dbReference type="Proteomes" id="UP000647424"/>
    </source>
</evidence>